<proteinExistence type="predicted"/>
<gene>
    <name evidence="1" type="ORF">GOACH_20_00040</name>
</gene>
<comment type="caution">
    <text evidence="1">The sequence shown here is derived from an EMBL/GenBank/DDBJ whole genome shotgun (WGS) entry which is preliminary data.</text>
</comment>
<dbReference type="AlphaFoldDB" id="L7KNN1"/>
<accession>L7KNN1</accession>
<evidence type="ECO:0000313" key="2">
    <source>
        <dbReference type="Proteomes" id="UP000010988"/>
    </source>
</evidence>
<dbReference type="EMBL" id="BANR01000020">
    <property type="protein sequence ID" value="GAC50106.1"/>
    <property type="molecule type" value="Genomic_DNA"/>
</dbReference>
<reference evidence="1 2" key="1">
    <citation type="submission" date="2012-12" db="EMBL/GenBank/DDBJ databases">
        <title>Whole genome shotgun sequence of Gordonia aichiensis NBRC 108223.</title>
        <authorList>
            <person name="Isaki-Nakamura S."/>
            <person name="Hosoyama A."/>
            <person name="Tsuchikane K."/>
            <person name="Ando Y."/>
            <person name="Baba S."/>
            <person name="Ohji S."/>
            <person name="Hamada M."/>
            <person name="Tamura T."/>
            <person name="Yamazoe A."/>
            <person name="Yamazaki S."/>
            <person name="Fujita N."/>
        </authorList>
    </citation>
    <scope>NUCLEOTIDE SEQUENCE [LARGE SCALE GENOMIC DNA]</scope>
    <source>
        <strain evidence="1 2">NBRC 108223</strain>
    </source>
</reference>
<dbReference type="Proteomes" id="UP000010988">
    <property type="component" value="Unassembled WGS sequence"/>
</dbReference>
<evidence type="ECO:0000313" key="1">
    <source>
        <dbReference type="EMBL" id="GAC50106.1"/>
    </source>
</evidence>
<keyword evidence="2" id="KW-1185">Reference proteome</keyword>
<sequence>MKTRDMPLCGACRFPMSFDEDIERGQHLTCVPIAWPRGSVQRARIRRPFHFPKETH</sequence>
<dbReference type="STRING" id="1220583.GOACH_20_00040"/>
<name>L7KNN1_9ACTN</name>
<organism evidence="1 2">
    <name type="scientific">Gordonia aichiensis NBRC 108223</name>
    <dbReference type="NCBI Taxonomy" id="1220583"/>
    <lineage>
        <taxon>Bacteria</taxon>
        <taxon>Bacillati</taxon>
        <taxon>Actinomycetota</taxon>
        <taxon>Actinomycetes</taxon>
        <taxon>Mycobacteriales</taxon>
        <taxon>Gordoniaceae</taxon>
        <taxon>Gordonia</taxon>
    </lineage>
</organism>
<protein>
    <submittedName>
        <fullName evidence="1">Uncharacterized protein</fullName>
    </submittedName>
</protein>